<evidence type="ECO:0000256" key="4">
    <source>
        <dbReference type="ARBA" id="ARBA00023125"/>
    </source>
</evidence>
<dbReference type="CDD" id="cd06171">
    <property type="entry name" value="Sigma70_r4"/>
    <property type="match status" value="1"/>
</dbReference>
<dbReference type="InterPro" id="IPR013325">
    <property type="entry name" value="RNA_pol_sigma_r2"/>
</dbReference>
<dbReference type="Pfam" id="PF04542">
    <property type="entry name" value="Sigma70_r2"/>
    <property type="match status" value="1"/>
</dbReference>
<dbReference type="InterPro" id="IPR036388">
    <property type="entry name" value="WH-like_DNA-bd_sf"/>
</dbReference>
<evidence type="ECO:0000256" key="5">
    <source>
        <dbReference type="ARBA" id="ARBA00023163"/>
    </source>
</evidence>
<dbReference type="AlphaFoldDB" id="A0A0Q1DRR6"/>
<dbReference type="GO" id="GO:0006352">
    <property type="term" value="P:DNA-templated transcription initiation"/>
    <property type="evidence" value="ECO:0007669"/>
    <property type="project" value="InterPro"/>
</dbReference>
<dbReference type="SUPFAM" id="SSF88659">
    <property type="entry name" value="Sigma3 and sigma4 domains of RNA polymerase sigma factors"/>
    <property type="match status" value="1"/>
</dbReference>
<dbReference type="EMBL" id="LCTZ01000002">
    <property type="protein sequence ID" value="KQC31532.1"/>
    <property type="molecule type" value="Genomic_DNA"/>
</dbReference>
<accession>A0A0Q1DRR6</accession>
<sequence length="180" mass="20995">MFEIELVKQCKANDRKAQLRLYQQYCDGMFAVAMRFLKNQDDAEDVLQESFIKAFQRMDQFKGEVTFGAWLKRIVVNGSIDFLKSKHQKMVELNEAYMHVTDDDDWTIEDGISIKKVKDAIEKLAEKYRYVIQLFLMEGYDHSEISQILGISETASRTRLLRGKTQLKEELKDIDYGTGS</sequence>
<evidence type="ECO:0000259" key="8">
    <source>
        <dbReference type="Pfam" id="PF08281"/>
    </source>
</evidence>
<dbReference type="InterPro" id="IPR000838">
    <property type="entry name" value="RNA_pol_sigma70_ECF_CS"/>
</dbReference>
<dbReference type="Gene3D" id="1.10.10.10">
    <property type="entry name" value="Winged helix-like DNA-binding domain superfamily/Winged helix DNA-binding domain"/>
    <property type="match status" value="1"/>
</dbReference>
<dbReference type="InterPro" id="IPR013324">
    <property type="entry name" value="RNA_pol_sigma_r3/r4-like"/>
</dbReference>
<dbReference type="GO" id="GO:0003677">
    <property type="term" value="F:DNA binding"/>
    <property type="evidence" value="ECO:0007669"/>
    <property type="project" value="UniProtKB-KW"/>
</dbReference>
<keyword evidence="5 6" id="KW-0804">Transcription</keyword>
<evidence type="ECO:0000256" key="1">
    <source>
        <dbReference type="ARBA" id="ARBA00010641"/>
    </source>
</evidence>
<dbReference type="InterPro" id="IPR014284">
    <property type="entry name" value="RNA_pol_sigma-70_dom"/>
</dbReference>
<keyword evidence="2 6" id="KW-0805">Transcription regulation</keyword>
<dbReference type="SUPFAM" id="SSF88946">
    <property type="entry name" value="Sigma2 domain of RNA polymerase sigma factors"/>
    <property type="match status" value="1"/>
</dbReference>
<dbReference type="InterPro" id="IPR039425">
    <property type="entry name" value="RNA_pol_sigma-70-like"/>
</dbReference>
<name>A0A0Q1DRR6_9FLAO</name>
<keyword evidence="4 6" id="KW-0238">DNA-binding</keyword>
<dbReference type="InterPro" id="IPR013249">
    <property type="entry name" value="RNA_pol_sigma70_r4_t2"/>
</dbReference>
<dbReference type="InterPro" id="IPR007627">
    <property type="entry name" value="RNA_pol_sigma70_r2"/>
</dbReference>
<feature type="domain" description="RNA polymerase sigma-70 region 2" evidence="7">
    <location>
        <begin position="21"/>
        <end position="86"/>
    </location>
</feature>
<protein>
    <recommendedName>
        <fullName evidence="6">RNA polymerase sigma factor</fullName>
    </recommendedName>
</protein>
<keyword evidence="10" id="KW-1185">Reference proteome</keyword>
<reference evidence="9 10" key="1">
    <citation type="submission" date="2015-04" db="EMBL/GenBank/DDBJ databases">
        <title>Complete genome of flavobacterium.</title>
        <authorList>
            <person name="Kwon Y.M."/>
            <person name="Kim S.-J."/>
        </authorList>
    </citation>
    <scope>NUCLEOTIDE SEQUENCE [LARGE SCALE GENOMIC DNA]</scope>
    <source>
        <strain evidence="9 10">DK169</strain>
    </source>
</reference>
<dbReference type="PANTHER" id="PTHR43133:SF51">
    <property type="entry name" value="RNA POLYMERASE SIGMA FACTOR"/>
    <property type="match status" value="1"/>
</dbReference>
<evidence type="ECO:0000256" key="2">
    <source>
        <dbReference type="ARBA" id="ARBA00023015"/>
    </source>
</evidence>
<dbReference type="PANTHER" id="PTHR43133">
    <property type="entry name" value="RNA POLYMERASE ECF-TYPE SIGMA FACTO"/>
    <property type="match status" value="1"/>
</dbReference>
<dbReference type="Pfam" id="PF08281">
    <property type="entry name" value="Sigma70_r4_2"/>
    <property type="match status" value="1"/>
</dbReference>
<dbReference type="NCBIfam" id="TIGR02937">
    <property type="entry name" value="sigma70-ECF"/>
    <property type="match status" value="1"/>
</dbReference>
<evidence type="ECO:0000313" key="10">
    <source>
        <dbReference type="Proteomes" id="UP000050827"/>
    </source>
</evidence>
<dbReference type="Proteomes" id="UP000050827">
    <property type="component" value="Unassembled WGS sequence"/>
</dbReference>
<evidence type="ECO:0000256" key="3">
    <source>
        <dbReference type="ARBA" id="ARBA00023082"/>
    </source>
</evidence>
<proteinExistence type="inferred from homology"/>
<dbReference type="STRING" id="346185.AAY42_00355"/>
<comment type="similarity">
    <text evidence="1 6">Belongs to the sigma-70 factor family. ECF subfamily.</text>
</comment>
<comment type="caution">
    <text evidence="9">The sequence shown here is derived from an EMBL/GenBank/DDBJ whole genome shotgun (WGS) entry which is preliminary data.</text>
</comment>
<gene>
    <name evidence="9" type="ORF">AAY42_00355</name>
</gene>
<evidence type="ECO:0000256" key="6">
    <source>
        <dbReference type="RuleBase" id="RU000716"/>
    </source>
</evidence>
<keyword evidence="3 6" id="KW-0731">Sigma factor</keyword>
<evidence type="ECO:0000313" key="9">
    <source>
        <dbReference type="EMBL" id="KQC31532.1"/>
    </source>
</evidence>
<dbReference type="GO" id="GO:0016987">
    <property type="term" value="F:sigma factor activity"/>
    <property type="evidence" value="ECO:0007669"/>
    <property type="project" value="UniProtKB-KW"/>
</dbReference>
<dbReference type="Gene3D" id="1.10.1740.10">
    <property type="match status" value="1"/>
</dbReference>
<evidence type="ECO:0000259" key="7">
    <source>
        <dbReference type="Pfam" id="PF04542"/>
    </source>
</evidence>
<feature type="domain" description="RNA polymerase sigma factor 70 region 4 type 2" evidence="8">
    <location>
        <begin position="116"/>
        <end position="167"/>
    </location>
</feature>
<organism evidence="9 10">
    <name type="scientific">Flagellimonas eckloniae</name>
    <dbReference type="NCBI Taxonomy" id="346185"/>
    <lineage>
        <taxon>Bacteria</taxon>
        <taxon>Pseudomonadati</taxon>
        <taxon>Bacteroidota</taxon>
        <taxon>Flavobacteriia</taxon>
        <taxon>Flavobacteriales</taxon>
        <taxon>Flavobacteriaceae</taxon>
        <taxon>Flagellimonas</taxon>
    </lineage>
</organism>
<dbReference type="OrthoDB" id="1160671at2"/>
<dbReference type="PATRIC" id="fig|1547436.3.peg.67"/>
<dbReference type="PROSITE" id="PS01063">
    <property type="entry name" value="SIGMA70_ECF"/>
    <property type="match status" value="1"/>
</dbReference>